<dbReference type="GO" id="GO:0005975">
    <property type="term" value="P:carbohydrate metabolic process"/>
    <property type="evidence" value="ECO:0007669"/>
    <property type="project" value="InterPro"/>
</dbReference>
<evidence type="ECO:0000313" key="4">
    <source>
        <dbReference type="Proteomes" id="UP000215509"/>
    </source>
</evidence>
<evidence type="ECO:0008006" key="5">
    <source>
        <dbReference type="Google" id="ProtNLM"/>
    </source>
</evidence>
<proteinExistence type="predicted"/>
<sequence>MKSRRTDKLKEELNWSEFLARHDMSWTTRPMTWDEGAFIGNGLMGAMMYGEEHRLKRNVLRFVLGRTDITAKRPTEGYSPRVPIGEIDLECEGWIYQPTTIRVDLWNAEIQAHVVTTKGEIRLRAFIHSDKPVLVIELEPSEGERNVKLQWYAVPEVDPILKNADGINLNQYIPNIVLDRSIVGNIRVGVQRYDMGDGCTTAWEEQEGPGSRRIAYLTVQPGANEAAAASAVQLVQASVAEGLDTLEQSHRRWWHAYYPQSFVSLPDTRLEGFYWIQMYKLASATRKEHHIIDNQGPWMAPTPWPGVWFNMNVQMSYSPVYTSNRLELGESLIRALDSNRDNLIGNVPEALRHDSAGLGRSCSYDLQSPVDDETGNLLWICHNYWRQYRHTMDETMLREGLLPLLRRAVQYHIHLLEEGEDGRLHLPPTVSPEYGSFKKMTVADCHYDLALLRWGCETLLRIHDRLPLQDPLAGRWTQVLERLTPYPENTHGLMLGKDAPIEFGHRHFSHLLAVFPLHLLTGERQEEKELIHKSLRYWTGMEGDMRGFTFTGAASIAASIGLGDEALQYIRSFLHLIKPNTMYREAGPVMESPLACAESIQDLLLQSWGDKIRVFPAMPGEWKEAVFHDLRAEGAFLVSASRKEGRTAFVRVKSLAGEPCRLQTDWSLNEGETVLAASEHPVSVLDLGEGVLELELKQGEEVILYVSGAGTQLQDDKAEGSFRIAPVEAQPGLCNYFGAHKPWRLYGIPFREERK</sequence>
<dbReference type="InterPro" id="IPR049053">
    <property type="entry name" value="AFCA-like_C"/>
</dbReference>
<feature type="domain" description="Alpha fucosidase A-like C-terminal" evidence="1">
    <location>
        <begin position="606"/>
        <end position="701"/>
    </location>
</feature>
<dbReference type="InterPro" id="IPR054363">
    <property type="entry name" value="GH95_cat"/>
</dbReference>
<dbReference type="Pfam" id="PF21307">
    <property type="entry name" value="Glyco_hydro_95_C"/>
    <property type="match status" value="1"/>
</dbReference>
<dbReference type="GO" id="GO:0004560">
    <property type="term" value="F:alpha-L-fucosidase activity"/>
    <property type="evidence" value="ECO:0007669"/>
    <property type="project" value="TreeGrafter"/>
</dbReference>
<dbReference type="PANTHER" id="PTHR31084">
    <property type="entry name" value="ALPHA-L-FUCOSIDASE 2"/>
    <property type="match status" value="1"/>
</dbReference>
<organism evidence="3 4">
    <name type="scientific">Paenibacillus rigui</name>
    <dbReference type="NCBI Taxonomy" id="554312"/>
    <lineage>
        <taxon>Bacteria</taxon>
        <taxon>Bacillati</taxon>
        <taxon>Bacillota</taxon>
        <taxon>Bacilli</taxon>
        <taxon>Bacillales</taxon>
        <taxon>Paenibacillaceae</taxon>
        <taxon>Paenibacillus</taxon>
    </lineage>
</organism>
<keyword evidence="4" id="KW-1185">Reference proteome</keyword>
<evidence type="ECO:0000259" key="2">
    <source>
        <dbReference type="Pfam" id="PF22124"/>
    </source>
</evidence>
<gene>
    <name evidence="3" type="ORF">CF651_24395</name>
</gene>
<dbReference type="Proteomes" id="UP000215509">
    <property type="component" value="Unassembled WGS sequence"/>
</dbReference>
<reference evidence="3 4" key="1">
    <citation type="submission" date="2017-07" db="EMBL/GenBank/DDBJ databases">
        <title>Genome sequencing and assembly of Paenibacillus rigui.</title>
        <authorList>
            <person name="Mayilraj S."/>
        </authorList>
    </citation>
    <scope>NUCLEOTIDE SEQUENCE [LARGE SCALE GENOMIC DNA]</scope>
    <source>
        <strain evidence="3 4">JCM 16352</strain>
    </source>
</reference>
<dbReference type="Gene3D" id="2.70.98.50">
    <property type="entry name" value="putative glycoside hydrolase family protein from bacillus halodurans"/>
    <property type="match status" value="1"/>
</dbReference>
<dbReference type="PANTHER" id="PTHR31084:SF0">
    <property type="entry name" value="ALPHA-L-FUCOSIDASE 2"/>
    <property type="match status" value="1"/>
</dbReference>
<dbReference type="Gene3D" id="1.50.10.10">
    <property type="match status" value="1"/>
</dbReference>
<dbReference type="AlphaFoldDB" id="A0A229UK45"/>
<name>A0A229UK45_9BACL</name>
<dbReference type="SUPFAM" id="SSF48208">
    <property type="entry name" value="Six-hairpin glycosidases"/>
    <property type="match status" value="1"/>
</dbReference>
<dbReference type="OrthoDB" id="9802600at2"/>
<protein>
    <recommendedName>
        <fullName evidence="5">Alpha-L-fucosidase</fullName>
    </recommendedName>
</protein>
<feature type="domain" description="Glycosyl hydrolase family 95 catalytic" evidence="2">
    <location>
        <begin position="279"/>
        <end position="577"/>
    </location>
</feature>
<dbReference type="Pfam" id="PF22124">
    <property type="entry name" value="Glyco_hydro_95_cat"/>
    <property type="match status" value="1"/>
</dbReference>
<comment type="caution">
    <text evidence="3">The sequence shown here is derived from an EMBL/GenBank/DDBJ whole genome shotgun (WGS) entry which is preliminary data.</text>
</comment>
<evidence type="ECO:0000313" key="3">
    <source>
        <dbReference type="EMBL" id="OXM83763.1"/>
    </source>
</evidence>
<dbReference type="InterPro" id="IPR008928">
    <property type="entry name" value="6-hairpin_glycosidase_sf"/>
</dbReference>
<dbReference type="InterPro" id="IPR012341">
    <property type="entry name" value="6hp_glycosidase-like_sf"/>
</dbReference>
<evidence type="ECO:0000259" key="1">
    <source>
        <dbReference type="Pfam" id="PF21307"/>
    </source>
</evidence>
<dbReference type="EMBL" id="NMQW01000039">
    <property type="protein sequence ID" value="OXM83763.1"/>
    <property type="molecule type" value="Genomic_DNA"/>
</dbReference>
<accession>A0A229UK45</accession>